<evidence type="ECO:0008006" key="3">
    <source>
        <dbReference type="Google" id="ProtNLM"/>
    </source>
</evidence>
<proteinExistence type="predicted"/>
<reference evidence="1 2" key="1">
    <citation type="submission" date="2016-07" db="EMBL/GenBank/DDBJ databases">
        <title>Pervasive Adenine N6-methylation of Active Genes in Fungi.</title>
        <authorList>
            <consortium name="DOE Joint Genome Institute"/>
            <person name="Mondo S.J."/>
            <person name="Dannebaum R.O."/>
            <person name="Kuo R.C."/>
            <person name="Labutti K."/>
            <person name="Haridas S."/>
            <person name="Kuo A."/>
            <person name="Salamov A."/>
            <person name="Ahrendt S.R."/>
            <person name="Lipzen A."/>
            <person name="Sullivan W."/>
            <person name="Andreopoulos W.B."/>
            <person name="Clum A."/>
            <person name="Lindquist E."/>
            <person name="Daum C."/>
            <person name="Ramamoorthy G.K."/>
            <person name="Gryganskyi A."/>
            <person name="Culley D."/>
            <person name="Magnuson J.K."/>
            <person name="James T.Y."/>
            <person name="O'Malley M.A."/>
            <person name="Stajich J.E."/>
            <person name="Spatafora J.W."/>
            <person name="Visel A."/>
            <person name="Grigoriev I.V."/>
        </authorList>
    </citation>
    <scope>NUCLEOTIDE SEQUENCE [LARGE SCALE GENOMIC DNA]</scope>
    <source>
        <strain evidence="1 2">CBS 115471</strain>
    </source>
</reference>
<dbReference type="SUPFAM" id="SSF54695">
    <property type="entry name" value="POZ domain"/>
    <property type="match status" value="1"/>
</dbReference>
<keyword evidence="2" id="KW-1185">Reference proteome</keyword>
<name>A0A1Y2A2D2_9PLEO</name>
<gene>
    <name evidence="1" type="ORF">BCR34DRAFT_597619</name>
</gene>
<sequence length="103" mass="11438">MAPPLSKPSKGNANCLGKVCLDSHLKQYLRLSEDECRKVLSDSFEAFLSSGDYSDFTITCRKRTWKEAQNSTITLVDDDPDVVGSMLEYLCTGNVASKPLERT</sequence>
<dbReference type="EMBL" id="MCFA01000017">
    <property type="protein sequence ID" value="ORY16614.1"/>
    <property type="molecule type" value="Genomic_DNA"/>
</dbReference>
<accession>A0A1Y2A2D2</accession>
<organism evidence="1 2">
    <name type="scientific">Clohesyomyces aquaticus</name>
    <dbReference type="NCBI Taxonomy" id="1231657"/>
    <lineage>
        <taxon>Eukaryota</taxon>
        <taxon>Fungi</taxon>
        <taxon>Dikarya</taxon>
        <taxon>Ascomycota</taxon>
        <taxon>Pezizomycotina</taxon>
        <taxon>Dothideomycetes</taxon>
        <taxon>Pleosporomycetidae</taxon>
        <taxon>Pleosporales</taxon>
        <taxon>Lindgomycetaceae</taxon>
        <taxon>Clohesyomyces</taxon>
    </lineage>
</organism>
<comment type="caution">
    <text evidence="1">The sequence shown here is derived from an EMBL/GenBank/DDBJ whole genome shotgun (WGS) entry which is preliminary data.</text>
</comment>
<dbReference type="AlphaFoldDB" id="A0A1Y2A2D2"/>
<protein>
    <recommendedName>
        <fullName evidence="3">BTB domain-containing protein</fullName>
    </recommendedName>
</protein>
<dbReference type="Proteomes" id="UP000193144">
    <property type="component" value="Unassembled WGS sequence"/>
</dbReference>
<evidence type="ECO:0000313" key="2">
    <source>
        <dbReference type="Proteomes" id="UP000193144"/>
    </source>
</evidence>
<dbReference type="InterPro" id="IPR011333">
    <property type="entry name" value="SKP1/BTB/POZ_sf"/>
</dbReference>
<evidence type="ECO:0000313" key="1">
    <source>
        <dbReference type="EMBL" id="ORY16614.1"/>
    </source>
</evidence>
<dbReference type="OrthoDB" id="3852581at2759"/>